<dbReference type="CDD" id="cd13836">
    <property type="entry name" value="IHF_B"/>
    <property type="match status" value="1"/>
</dbReference>
<feature type="compositionally biased region" description="Basic and acidic residues" evidence="17">
    <location>
        <begin position="567"/>
        <end position="582"/>
    </location>
</feature>
<reference evidence="20" key="1">
    <citation type="submission" date="2022-10" db="EMBL/GenBank/DDBJ databases">
        <authorList>
            <person name="Chen Y."/>
            <person name="Dougan E. K."/>
            <person name="Chan C."/>
            <person name="Rhodes N."/>
            <person name="Thang M."/>
        </authorList>
    </citation>
    <scope>NUCLEOTIDE SEQUENCE</scope>
</reference>
<dbReference type="HAMAP" id="MF_00140_B">
    <property type="entry name" value="Trp_tRNA_synth_B"/>
    <property type="match status" value="1"/>
</dbReference>
<dbReference type="CDD" id="cd04740">
    <property type="entry name" value="DHOD_1B_like"/>
    <property type="match status" value="1"/>
</dbReference>
<dbReference type="HAMAP" id="MF_00224">
    <property type="entry name" value="DHO_dh_type1"/>
    <property type="match status" value="1"/>
</dbReference>
<evidence type="ECO:0000256" key="11">
    <source>
        <dbReference type="ARBA" id="ARBA00023002"/>
    </source>
</evidence>
<dbReference type="NCBIfam" id="TIGR01037">
    <property type="entry name" value="pyrD_sub1_fam"/>
    <property type="match status" value="1"/>
</dbReference>
<dbReference type="PROSITE" id="PS00912">
    <property type="entry name" value="DHODEHASE_2"/>
    <property type="match status" value="1"/>
</dbReference>
<dbReference type="SUPFAM" id="SSF53383">
    <property type="entry name" value="PLP-dependent transferases"/>
    <property type="match status" value="1"/>
</dbReference>
<dbReference type="InterPro" id="IPR000192">
    <property type="entry name" value="Aminotrans_V_dom"/>
</dbReference>
<dbReference type="Gene3D" id="4.10.520.10">
    <property type="entry name" value="IHF-like DNA-binding proteins"/>
    <property type="match status" value="1"/>
</dbReference>
<evidence type="ECO:0000256" key="13">
    <source>
        <dbReference type="ARBA" id="ARBA00030268"/>
    </source>
</evidence>
<dbReference type="GO" id="GO:0005829">
    <property type="term" value="C:cytosol"/>
    <property type="evidence" value="ECO:0007669"/>
    <property type="project" value="TreeGrafter"/>
</dbReference>
<feature type="region of interest" description="Disordered" evidence="17">
    <location>
        <begin position="567"/>
        <end position="600"/>
    </location>
</feature>
<dbReference type="GO" id="GO:0006436">
    <property type="term" value="P:tryptophanyl-tRNA aminoacylation"/>
    <property type="evidence" value="ECO:0007669"/>
    <property type="project" value="InterPro"/>
</dbReference>
<evidence type="ECO:0000256" key="10">
    <source>
        <dbReference type="ARBA" id="ARBA00022917"/>
    </source>
</evidence>
<dbReference type="InterPro" id="IPR015424">
    <property type="entry name" value="PyrdxlP-dep_Trfase"/>
</dbReference>
<dbReference type="GO" id="GO:0004152">
    <property type="term" value="F:dihydroorotate dehydrogenase activity"/>
    <property type="evidence" value="ECO:0007669"/>
    <property type="project" value="InterPro"/>
</dbReference>
<comment type="caution">
    <text evidence="20">The sequence shown here is derived from an EMBL/GenBank/DDBJ whole genome shotgun (WGS) entry which is preliminary data.</text>
</comment>
<feature type="region of interest" description="Disordered" evidence="17">
    <location>
        <begin position="228"/>
        <end position="248"/>
    </location>
</feature>
<keyword evidence="10" id="KW-0648">Protein biosynthesis</keyword>
<dbReference type="OrthoDB" id="14784at2759"/>
<sequence>MTNSPQRIYLDNAATSWPKPESVYDAVDRYMRENGAAAGRSAYAESSDSEAIVSAARKQVAKLLGVRDQKRIVFTLNGTDSLNQAIHGVLSHGGGHVITTEIEHNSVLRPLRWLEDRRQIEVTRVKCDASGVVDPDDIRAAMRDDTRLVAVIHASNVTGAIQPVQEIGAIVGEHPALYLIDAAQSLGHLPLDVEAVQADLVAAPGHKGLLGPLGTGILYLRPGIESQVEPGRQGGTGSVSEDDRQPELMPDRYESGNLNVAGLAGLAAGVGFVLEQSVEKLRQHEQELMAHLLAGLREITGITVYGPHKLEQRVGVVSFSVEGYEPQEVAGALDAGYGVQVRAGIQCAPGVHAALGTLQQGGTVRMSLGPWTTTGEIDRAVSALKEIAGFVWVNKQEVADLAALLEMDVEQFEATYVRKVGIRKSLIEYSNGDCVFFDNEARTCNVYQARPRQCRTWPFWDSNLKDEAAWQETCEVCPGSGKGKLYSIGKIEEIGLTQLKTKEIVQKTFDAIVETLVEDRRIELRNFGVFEVKKRAARKARNPRTGDKVFVPEKFVVTFKPGKEMEERVRELERREAEKQRAAAEAPSANQNNLPGPNMPGPVGSENTFGSTTVSKHDSSKLRASNAHCKNGTRYQLLPLEMWLCELTDWLDQFIMRSTRWVSDDLTKGLALLLRRKLHNTEDLWNAWFAVSPPDCDLCRYVGRMYSSGLLGRSDSAVQLGRLRLQNPILVASGTFGYAREMKGFIDFSRLGGILPKTITQAPRAGNAPWRTIETTGGMLNSIGLDNDGIDAFIAKHMPYLGTLDTAIVVSIAGHDYDEFVQMAAQLDGVPGVAALELNISCPNVSGGVDFGTDPEMCRRVVAGTRDACGLPILAKLTPNVTNVVSVAQAAAEGGADAISLINTCLGVAIDWRRRRTLLGNGLGGLSGPAIKPIALRAVYQVAQAVDVPLVGIGGIATIDDVMEFIVAGASAVQLGTVNFYNPGASMQVLDALPAALAEAGVERVEQLVGTVHRKDAFAMRVLSGIQPTGRFHWGNYFGAIQQYIDLQTADEAYYFIANLHALTTVRDADSLRQLSLDAAIDLLALGLDPEQAIVFMQSDVPEVSELCWLLMTGTPMGLLERCHAYKDKKEKGLRADAGLFTYPVLMAADILAYDANWVPVGDDQQQHIEVCRDLAASFNHNFGETFIMPEAKIIASSAKVPGTDGEKMSKSYNNTLELFEDLKPLKKKIMRITTDSRPMEEPKEPEGDHLYQLYSLVATDAEREEMAALYRRGGFGYGEVKKALYEAAERFFEEPRARREEFAAHPERVEEILADGASRARRKAGEVLARAQKACGLKR</sequence>
<keyword evidence="11" id="KW-0560">Oxidoreductase</keyword>
<evidence type="ECO:0000256" key="15">
    <source>
        <dbReference type="ARBA" id="ARBA00050776"/>
    </source>
</evidence>
<dbReference type="InterPro" id="IPR015422">
    <property type="entry name" value="PyrdxlP-dep_Trfase_small"/>
</dbReference>
<dbReference type="CDD" id="cd06453">
    <property type="entry name" value="SufS_like"/>
    <property type="match status" value="1"/>
</dbReference>
<comment type="similarity">
    <text evidence="4">Belongs to the class-I aminoacyl-tRNA synthetase family.</text>
</comment>
<dbReference type="InterPro" id="IPR033888">
    <property type="entry name" value="DHOD_1B"/>
</dbReference>
<evidence type="ECO:0000313" key="22">
    <source>
        <dbReference type="Proteomes" id="UP001152797"/>
    </source>
</evidence>
<reference evidence="21 22" key="2">
    <citation type="submission" date="2024-05" db="EMBL/GenBank/DDBJ databases">
        <authorList>
            <person name="Chen Y."/>
            <person name="Shah S."/>
            <person name="Dougan E. K."/>
            <person name="Thang M."/>
            <person name="Chan C."/>
        </authorList>
    </citation>
    <scope>NUCLEOTIDE SEQUENCE [LARGE SCALE GENOMIC DNA]</scope>
</reference>
<dbReference type="InterPro" id="IPR005720">
    <property type="entry name" value="Dihydroorotate_DH_cat"/>
</dbReference>
<dbReference type="InterPro" id="IPR024920">
    <property type="entry name" value="Dihydroorotate_DH_1"/>
</dbReference>
<dbReference type="Pfam" id="PF01180">
    <property type="entry name" value="DHO_dh"/>
    <property type="match status" value="1"/>
</dbReference>
<dbReference type="Pfam" id="PF03692">
    <property type="entry name" value="CxxCxxCC"/>
    <property type="match status" value="1"/>
</dbReference>
<comment type="catalytic activity">
    <reaction evidence="14">
        <text>tRNA(Trp) + L-tryptophan + ATP = L-tryptophyl-tRNA(Trp) + AMP + diphosphate + H(+)</text>
        <dbReference type="Rhea" id="RHEA:24080"/>
        <dbReference type="Rhea" id="RHEA-COMP:9671"/>
        <dbReference type="Rhea" id="RHEA-COMP:9705"/>
        <dbReference type="ChEBI" id="CHEBI:15378"/>
        <dbReference type="ChEBI" id="CHEBI:30616"/>
        <dbReference type="ChEBI" id="CHEBI:33019"/>
        <dbReference type="ChEBI" id="CHEBI:57912"/>
        <dbReference type="ChEBI" id="CHEBI:78442"/>
        <dbReference type="ChEBI" id="CHEBI:78535"/>
        <dbReference type="ChEBI" id="CHEBI:456215"/>
        <dbReference type="EC" id="6.1.1.2"/>
    </reaction>
</comment>
<evidence type="ECO:0000256" key="3">
    <source>
        <dbReference type="ARBA" id="ARBA00004725"/>
    </source>
</evidence>
<keyword evidence="8" id="KW-0547">Nucleotide-binding</keyword>
<keyword evidence="9" id="KW-0067">ATP-binding</keyword>
<dbReference type="InterPro" id="IPR015421">
    <property type="entry name" value="PyrdxlP-dep_Trfase_major"/>
</dbReference>
<dbReference type="FunFam" id="1.10.240.10:FF:000005">
    <property type="entry name" value="Tryptophan--tRNA ligase"/>
    <property type="match status" value="1"/>
</dbReference>
<dbReference type="InterPro" id="IPR005358">
    <property type="entry name" value="Puta_zinc/iron-chelating_dom"/>
</dbReference>
<dbReference type="InterPro" id="IPR000119">
    <property type="entry name" value="Hist_DNA-bd"/>
</dbReference>
<comment type="cofactor">
    <cofactor evidence="1">
        <name>FMN</name>
        <dbReference type="ChEBI" id="CHEBI:58210"/>
    </cofactor>
</comment>
<evidence type="ECO:0000259" key="18">
    <source>
        <dbReference type="Pfam" id="PF00266"/>
    </source>
</evidence>
<dbReference type="InterPro" id="IPR002306">
    <property type="entry name" value="Trp-tRNA-ligase"/>
</dbReference>
<dbReference type="GO" id="GO:0005524">
    <property type="term" value="F:ATP binding"/>
    <property type="evidence" value="ECO:0007669"/>
    <property type="project" value="UniProtKB-KW"/>
</dbReference>
<evidence type="ECO:0000313" key="21">
    <source>
        <dbReference type="EMBL" id="CAL4758909.1"/>
    </source>
</evidence>
<evidence type="ECO:0000256" key="17">
    <source>
        <dbReference type="SAM" id="MobiDB-lite"/>
    </source>
</evidence>
<dbReference type="NCBIfam" id="TIGR01977">
    <property type="entry name" value="am_tr_V_EF2568"/>
    <property type="match status" value="1"/>
</dbReference>
<evidence type="ECO:0000256" key="6">
    <source>
        <dbReference type="ARBA" id="ARBA00013161"/>
    </source>
</evidence>
<keyword evidence="7 21" id="KW-0436">Ligase</keyword>
<dbReference type="Gene3D" id="3.40.50.620">
    <property type="entry name" value="HUPs"/>
    <property type="match status" value="1"/>
</dbReference>
<evidence type="ECO:0000313" key="20">
    <source>
        <dbReference type="EMBL" id="CAI3971597.1"/>
    </source>
</evidence>
<dbReference type="InterPro" id="IPR014729">
    <property type="entry name" value="Rossmann-like_a/b/a_fold"/>
</dbReference>
<evidence type="ECO:0000259" key="19">
    <source>
        <dbReference type="Pfam" id="PF01180"/>
    </source>
</evidence>
<evidence type="ECO:0000256" key="5">
    <source>
        <dbReference type="ARBA" id="ARBA00012239"/>
    </source>
</evidence>
<dbReference type="NCBIfam" id="NF005574">
    <property type="entry name" value="PRK07259.1"/>
    <property type="match status" value="1"/>
</dbReference>
<dbReference type="GO" id="GO:0006207">
    <property type="term" value="P:'de novo' pyrimidine nucleobase biosynthetic process"/>
    <property type="evidence" value="ECO:0007669"/>
    <property type="project" value="InterPro"/>
</dbReference>
<evidence type="ECO:0000256" key="4">
    <source>
        <dbReference type="ARBA" id="ARBA00005594"/>
    </source>
</evidence>
<name>A0A9P1BE00_9DINO</name>
<keyword evidence="12" id="KW-0030">Aminoacyl-tRNA synthetase</keyword>
<evidence type="ECO:0000256" key="12">
    <source>
        <dbReference type="ARBA" id="ARBA00023146"/>
    </source>
</evidence>
<evidence type="ECO:0000256" key="8">
    <source>
        <dbReference type="ARBA" id="ARBA00022741"/>
    </source>
</evidence>
<dbReference type="FunFam" id="3.20.20.70:FF:000027">
    <property type="entry name" value="Dihydropyrimidine dehydrogenase [NADP(+)]"/>
    <property type="match status" value="1"/>
</dbReference>
<comment type="subcellular location">
    <subcellularLocation>
        <location evidence="2">Mitochondrion</location>
    </subcellularLocation>
</comment>
<dbReference type="Gene3D" id="1.10.240.10">
    <property type="entry name" value="Tyrosyl-Transfer RNA Synthetase"/>
    <property type="match status" value="1"/>
</dbReference>
<evidence type="ECO:0000256" key="1">
    <source>
        <dbReference type="ARBA" id="ARBA00001917"/>
    </source>
</evidence>
<dbReference type="Pfam" id="PF00216">
    <property type="entry name" value="Bac_DNA_binding"/>
    <property type="match status" value="1"/>
</dbReference>
<evidence type="ECO:0000256" key="14">
    <source>
        <dbReference type="ARBA" id="ARBA00049929"/>
    </source>
</evidence>
<dbReference type="GO" id="GO:0006534">
    <property type="term" value="P:cysteine metabolic process"/>
    <property type="evidence" value="ECO:0007669"/>
    <property type="project" value="InterPro"/>
</dbReference>
<dbReference type="EMBL" id="CAMXCT020000001">
    <property type="protein sequence ID" value="CAL1124972.1"/>
    <property type="molecule type" value="Genomic_DNA"/>
</dbReference>
<evidence type="ECO:0000256" key="2">
    <source>
        <dbReference type="ARBA" id="ARBA00004173"/>
    </source>
</evidence>
<keyword evidence="22" id="KW-1185">Reference proteome</keyword>
<dbReference type="EMBL" id="CAMXCT010000001">
    <property type="protein sequence ID" value="CAI3971597.1"/>
    <property type="molecule type" value="Genomic_DNA"/>
</dbReference>
<evidence type="ECO:0000256" key="9">
    <source>
        <dbReference type="ARBA" id="ARBA00022840"/>
    </source>
</evidence>
<dbReference type="GO" id="GO:0030527">
    <property type="term" value="F:structural constituent of chromatin"/>
    <property type="evidence" value="ECO:0007669"/>
    <property type="project" value="InterPro"/>
</dbReference>
<comment type="pathway">
    <text evidence="3">Pyrimidine metabolism; UMP biosynthesis via de novo pathway.</text>
</comment>
<proteinExistence type="inferred from homology"/>
<dbReference type="Gene3D" id="3.40.640.10">
    <property type="entry name" value="Type I PLP-dependent aspartate aminotransferase-like (Major domain)"/>
    <property type="match status" value="1"/>
</dbReference>
<dbReference type="InterPro" id="IPR050203">
    <property type="entry name" value="Trp-tRNA_synthetase"/>
</dbReference>
<dbReference type="InterPro" id="IPR010969">
    <property type="entry name" value="Cys_dSase-rel_unknwn_funct"/>
</dbReference>
<evidence type="ECO:0000256" key="16">
    <source>
        <dbReference type="RuleBase" id="RU003939"/>
    </source>
</evidence>
<gene>
    <name evidence="20" type="ORF">C1SCF055_LOCUS187</name>
</gene>
<dbReference type="InterPro" id="IPR013785">
    <property type="entry name" value="Aldolase_TIM"/>
</dbReference>
<dbReference type="EC" id="6.1.1.2" evidence="6"/>
<dbReference type="GO" id="GO:0031071">
    <property type="term" value="F:cysteine desulfurase activity"/>
    <property type="evidence" value="ECO:0007669"/>
    <property type="project" value="UniProtKB-EC"/>
</dbReference>
<dbReference type="PANTHER" id="PTHR43766:SF1">
    <property type="entry name" value="TRYPTOPHAN--TRNA LIGASE, MITOCHONDRIAL"/>
    <property type="match status" value="1"/>
</dbReference>
<dbReference type="PRINTS" id="PR01039">
    <property type="entry name" value="TRNASYNTHTRP"/>
</dbReference>
<accession>A0A9P1BE00</accession>
<dbReference type="GO" id="GO:0030170">
    <property type="term" value="F:pyridoxal phosphate binding"/>
    <property type="evidence" value="ECO:0007669"/>
    <property type="project" value="InterPro"/>
</dbReference>
<dbReference type="EC" id="2.8.1.7" evidence="5"/>
<dbReference type="Proteomes" id="UP001152797">
    <property type="component" value="Unassembled WGS sequence"/>
</dbReference>
<dbReference type="EMBL" id="CAMXCT030000001">
    <property type="protein sequence ID" value="CAL4758909.1"/>
    <property type="molecule type" value="Genomic_DNA"/>
</dbReference>
<evidence type="ECO:0000256" key="7">
    <source>
        <dbReference type="ARBA" id="ARBA00022598"/>
    </source>
</evidence>
<dbReference type="InterPro" id="IPR010992">
    <property type="entry name" value="IHF-like_DNA-bd_dom_sf"/>
</dbReference>
<dbReference type="InterPro" id="IPR002305">
    <property type="entry name" value="aa-tRNA-synth_Ic"/>
</dbReference>
<dbReference type="CDD" id="cd00806">
    <property type="entry name" value="TrpRS_core"/>
    <property type="match status" value="1"/>
</dbReference>
<dbReference type="GO" id="GO:0006221">
    <property type="term" value="P:pyrimidine nucleotide biosynthetic process"/>
    <property type="evidence" value="ECO:0007669"/>
    <property type="project" value="InterPro"/>
</dbReference>
<dbReference type="Gene3D" id="3.90.1150.10">
    <property type="entry name" value="Aspartate Aminotransferase, domain 1"/>
    <property type="match status" value="1"/>
</dbReference>
<dbReference type="GO" id="GO:0003677">
    <property type="term" value="F:DNA binding"/>
    <property type="evidence" value="ECO:0007669"/>
    <property type="project" value="InterPro"/>
</dbReference>
<dbReference type="PANTHER" id="PTHR43766">
    <property type="entry name" value="TRYPTOPHAN--TRNA LIGASE, MITOCHONDRIAL"/>
    <property type="match status" value="1"/>
</dbReference>
<dbReference type="SMART" id="SM00411">
    <property type="entry name" value="BHL"/>
    <property type="match status" value="1"/>
</dbReference>
<organism evidence="20">
    <name type="scientific">Cladocopium goreaui</name>
    <dbReference type="NCBI Taxonomy" id="2562237"/>
    <lineage>
        <taxon>Eukaryota</taxon>
        <taxon>Sar</taxon>
        <taxon>Alveolata</taxon>
        <taxon>Dinophyceae</taxon>
        <taxon>Suessiales</taxon>
        <taxon>Symbiodiniaceae</taxon>
        <taxon>Cladocopium</taxon>
    </lineage>
</organism>
<dbReference type="SUPFAM" id="SSF47729">
    <property type="entry name" value="IHF-like DNA-binding proteins"/>
    <property type="match status" value="1"/>
</dbReference>
<dbReference type="GO" id="GO:0005739">
    <property type="term" value="C:mitochondrion"/>
    <property type="evidence" value="ECO:0007669"/>
    <property type="project" value="UniProtKB-SubCell"/>
</dbReference>
<dbReference type="SUPFAM" id="SSF52374">
    <property type="entry name" value="Nucleotidylyl transferase"/>
    <property type="match status" value="1"/>
</dbReference>
<dbReference type="NCBIfam" id="TIGR00233">
    <property type="entry name" value="trpS"/>
    <property type="match status" value="1"/>
</dbReference>
<dbReference type="InterPro" id="IPR010970">
    <property type="entry name" value="Cys_dSase_SufS"/>
</dbReference>
<dbReference type="Gene3D" id="3.20.20.70">
    <property type="entry name" value="Aldolase class I"/>
    <property type="match status" value="1"/>
</dbReference>
<dbReference type="Pfam" id="PF00579">
    <property type="entry name" value="tRNA-synt_1b"/>
    <property type="match status" value="1"/>
</dbReference>
<dbReference type="InterPro" id="IPR049622">
    <property type="entry name" value="Dihydroorotate_DH_I"/>
</dbReference>
<comment type="similarity">
    <text evidence="16">Belongs to the bacterial histone-like protein family.</text>
</comment>
<protein>
    <recommendedName>
        <fullName evidence="13">Tryptophanyl-tRNA synthetase</fullName>
        <ecNumber evidence="5">2.8.1.7</ecNumber>
        <ecNumber evidence="6">6.1.1.2</ecNumber>
    </recommendedName>
</protein>
<feature type="domain" description="Dihydroorotate dehydrogenase catalytic" evidence="19">
    <location>
        <begin position="719"/>
        <end position="996"/>
    </location>
</feature>
<dbReference type="SUPFAM" id="SSF51395">
    <property type="entry name" value="FMN-linked oxidoreductases"/>
    <property type="match status" value="1"/>
</dbReference>
<comment type="catalytic activity">
    <reaction evidence="15">
        <text>(sulfur carrier)-H + L-cysteine = (sulfur carrier)-SH + L-alanine</text>
        <dbReference type="Rhea" id="RHEA:43892"/>
        <dbReference type="Rhea" id="RHEA-COMP:14737"/>
        <dbReference type="Rhea" id="RHEA-COMP:14739"/>
        <dbReference type="ChEBI" id="CHEBI:29917"/>
        <dbReference type="ChEBI" id="CHEBI:35235"/>
        <dbReference type="ChEBI" id="CHEBI:57972"/>
        <dbReference type="ChEBI" id="CHEBI:64428"/>
        <dbReference type="EC" id="2.8.1.7"/>
    </reaction>
</comment>
<feature type="domain" description="Aminotransferase class V" evidence="18">
    <location>
        <begin position="8"/>
        <end position="379"/>
    </location>
</feature>
<dbReference type="InterPro" id="IPR001295">
    <property type="entry name" value="Dihydroorotate_DH_CS"/>
</dbReference>
<dbReference type="Pfam" id="PF00266">
    <property type="entry name" value="Aminotran_5"/>
    <property type="match status" value="1"/>
</dbReference>
<dbReference type="InterPro" id="IPR024109">
    <property type="entry name" value="Trp-tRNA-ligase_bac-type"/>
</dbReference>
<dbReference type="GO" id="GO:0004830">
    <property type="term" value="F:tryptophan-tRNA ligase activity"/>
    <property type="evidence" value="ECO:0007669"/>
    <property type="project" value="UniProtKB-EC"/>
</dbReference>